<dbReference type="AlphaFoldDB" id="A0A9D7FYE5"/>
<evidence type="ECO:0000313" key="3">
    <source>
        <dbReference type="EMBL" id="MBK5176901.1"/>
    </source>
</evidence>
<comment type="caution">
    <text evidence="3">The sequence shown here is derived from an EMBL/GenBank/DDBJ whole genome shotgun (WGS) entry which is preliminary data.</text>
</comment>
<feature type="domain" description="Saccharopine dehydrogenase NADP binding" evidence="1">
    <location>
        <begin position="14"/>
        <end position="104"/>
    </location>
</feature>
<dbReference type="RefSeq" id="WP_228398244.1">
    <property type="nucleotide sequence ID" value="NZ_JADRCP010000002.1"/>
</dbReference>
<dbReference type="EMBL" id="JADRCP010000002">
    <property type="protein sequence ID" value="MBK5176901.1"/>
    <property type="molecule type" value="Genomic_DNA"/>
</dbReference>
<dbReference type="Pfam" id="PF03435">
    <property type="entry name" value="Sacchrp_dh_NADP"/>
    <property type="match status" value="1"/>
</dbReference>
<keyword evidence="5" id="KW-1185">Reference proteome</keyword>
<evidence type="ECO:0000313" key="2">
    <source>
        <dbReference type="EMBL" id="MBK5073368.1"/>
    </source>
</evidence>
<dbReference type="SUPFAM" id="SSF51735">
    <property type="entry name" value="NAD(P)-binding Rossmann-fold domains"/>
    <property type="match status" value="1"/>
</dbReference>
<dbReference type="Proteomes" id="UP001296969">
    <property type="component" value="Unassembled WGS sequence"/>
</dbReference>
<gene>
    <name evidence="3" type="ORF">I2492_11270</name>
    <name evidence="2" type="ORF">I2493_10115</name>
</gene>
<evidence type="ECO:0000259" key="1">
    <source>
        <dbReference type="Pfam" id="PF03435"/>
    </source>
</evidence>
<name>A0A9D7FYE5_9GAMM</name>
<dbReference type="InterPro" id="IPR036291">
    <property type="entry name" value="NAD(P)-bd_dom_sf"/>
</dbReference>
<evidence type="ECO:0000313" key="4">
    <source>
        <dbReference type="Proteomes" id="UP000807542"/>
    </source>
</evidence>
<accession>A0A9D7FYE5</accession>
<proteinExistence type="predicted"/>
<dbReference type="InterPro" id="IPR005097">
    <property type="entry name" value="Sacchrp_dh_NADP-bd"/>
</dbReference>
<protein>
    <submittedName>
        <fullName evidence="3">Saccharopine dehydrogenase NADP-binding domain-containing protein</fullName>
    </submittedName>
</protein>
<organism evidence="3 4">
    <name type="scientific">Limnobaculum xujianqingii</name>
    <dbReference type="NCBI Taxonomy" id="2738837"/>
    <lineage>
        <taxon>Bacteria</taxon>
        <taxon>Pseudomonadati</taxon>
        <taxon>Pseudomonadota</taxon>
        <taxon>Gammaproteobacteria</taxon>
        <taxon>Enterobacterales</taxon>
        <taxon>Budviciaceae</taxon>
        <taxon>Limnobaculum</taxon>
    </lineage>
</organism>
<dbReference type="Proteomes" id="UP000807542">
    <property type="component" value="Unassembled WGS sequence"/>
</dbReference>
<evidence type="ECO:0000313" key="5">
    <source>
        <dbReference type="Proteomes" id="UP001296969"/>
    </source>
</evidence>
<sequence>MTKKTIEHVYIAGGYGMIGSHIAMQIRQRFPAARITLAGRNPVGGEKLAQQLGNAASVSLDLNGNQSPEAASNADMIISSVPDPQNMLAEYAIKNHIAFINITLGNGDDILPLLNLAKYCHASQLVVPLGYYEAGMLLPLVALLARQFKRVDTVDMTALHDPSDPLGELSSQELNNDIPPALMRRDGYWIRSSEPREVTLFNHEKVSATPFSILDISAVSAMTNATSVRLDVASGSSVGMHHHQQPSIDLYVDMKGINASGQPVAKRILASDPQGQAHFTALGVLTVIEAMLTSDNVGFILPEEFIDFDIALQSMREAGVSITQS</sequence>
<reference evidence="3 5" key="1">
    <citation type="submission" date="2020-11" db="EMBL/GenBank/DDBJ databases">
        <title>Insectihabitans protaetiae gen. nov. sp. nov. and Insectihabitans allomyrinae sp. nov., isolated from larvae of Protaetia brevitarsis seulensis and Allomyrina dichotoma, respectively.</title>
        <authorList>
            <person name="Lee S.D."/>
            <person name="Byeon Y.-S."/>
            <person name="Kim S.-M."/>
            <person name="Yang H.L."/>
            <person name="Kim I.S."/>
        </authorList>
    </citation>
    <scope>NUCLEOTIDE SEQUENCE</scope>
    <source>
        <strain evidence="3">CWB-B4</strain>
        <strain evidence="2 5">CWB-B43</strain>
    </source>
</reference>
<dbReference type="EMBL" id="JADRCQ010000002">
    <property type="protein sequence ID" value="MBK5073368.1"/>
    <property type="molecule type" value="Genomic_DNA"/>
</dbReference>
<dbReference type="Gene3D" id="3.40.50.720">
    <property type="entry name" value="NAD(P)-binding Rossmann-like Domain"/>
    <property type="match status" value="1"/>
</dbReference>